<proteinExistence type="predicted"/>
<feature type="transmembrane region" description="Helical" evidence="1">
    <location>
        <begin position="503"/>
        <end position="527"/>
    </location>
</feature>
<accession>F4K723</accession>
<dbReference type="Proteomes" id="UP000006548">
    <property type="component" value="Chromosome 5"/>
</dbReference>
<name>F4K723_ARATH</name>
<feature type="transmembrane region" description="Helical" evidence="1">
    <location>
        <begin position="539"/>
        <end position="558"/>
    </location>
</feature>
<dbReference type="TAIR" id="AT5G28190"/>
<dbReference type="KEGG" id="ath:AT5G28190"/>
<reference evidence="3 4" key="1">
    <citation type="journal article" date="2000" name="Nature">
        <title>Sequence and analysis of chromosome 5 of the plant Arabidopsis thaliana.</title>
        <authorList>
            <consortium name="Kazusa DNA Research Institute"/>
            <consortium name="Cold Spring Harbor and Washington University in St Louis Sequencing Consortium"/>
            <consortium name="European Union Arabidopsis Genome Sequencing Consortium"/>
            <person name="Tabata S."/>
            <person name="Kaneko T."/>
            <person name="Nakamura Y."/>
            <person name="Kotani H."/>
            <person name="Kato T."/>
            <person name="Asamizu E."/>
            <person name="Miyajima N."/>
            <person name="Sasamoto S."/>
            <person name="Kimura T."/>
            <person name="Hosouchi T."/>
            <person name="Kawashima K."/>
            <person name="Kohara M."/>
            <person name="Matsumoto M."/>
            <person name="Matsuno A."/>
            <person name="Muraki A."/>
            <person name="Nakayama S."/>
            <person name="Nakazaki N."/>
            <person name="Naruo K."/>
            <person name="Okumura S."/>
            <person name="Shinpo S."/>
            <person name="Takeuchi C."/>
            <person name="Wada T."/>
            <person name="Watanabe A."/>
            <person name="Yamada M."/>
            <person name="Yasuda M."/>
            <person name="Sato S."/>
            <person name="de la Bastide M."/>
            <person name="Huang E."/>
            <person name="Spiegel L."/>
            <person name="Gnoj L."/>
            <person name="O'Shaughnessy A."/>
            <person name="Preston R."/>
            <person name="Habermann K."/>
            <person name="Murray J."/>
            <person name="Johnson D."/>
            <person name="Rohlfing T."/>
            <person name="Nelson J."/>
            <person name="Stoneking T."/>
            <person name="Pepin K."/>
            <person name="Spieth J."/>
            <person name="Sekhon M."/>
            <person name="Armstrong J."/>
            <person name="Becker M."/>
            <person name="Belter E."/>
            <person name="Cordum H."/>
            <person name="Cordes M."/>
            <person name="Courtney L."/>
            <person name="Courtney W."/>
            <person name="Dante M."/>
            <person name="Du H."/>
            <person name="Edwards J."/>
            <person name="Fryman J."/>
            <person name="Haakensen B."/>
            <person name="Lamar E."/>
            <person name="Latreille P."/>
            <person name="Leonard S."/>
            <person name="Meyer R."/>
            <person name="Mulvaney E."/>
            <person name="Ozersky P."/>
            <person name="Riley A."/>
            <person name="Strowmatt C."/>
            <person name="Wagner-McPherson C."/>
            <person name="Wollam A."/>
            <person name="Yoakum M."/>
            <person name="Bell M."/>
            <person name="Dedhia N."/>
            <person name="Parnell L."/>
            <person name="Shah R."/>
            <person name="Rodriguez M."/>
            <person name="See L.H."/>
            <person name="Vil D."/>
            <person name="Baker J."/>
            <person name="Kirchoff K."/>
            <person name="Toth K."/>
            <person name="King L."/>
            <person name="Bahret A."/>
            <person name="Miller B."/>
            <person name="Marra M."/>
            <person name="Martienssen R."/>
            <person name="McCombie W.R."/>
            <person name="Wilson R.K."/>
            <person name="Murphy G."/>
            <person name="Bancroft I."/>
            <person name="Volckaert G."/>
            <person name="Wambutt R."/>
            <person name="Dusterhoft A."/>
            <person name="Stiekema W."/>
            <person name="Pohl T."/>
            <person name="Entian K.D."/>
            <person name="Terryn N."/>
            <person name="Hartley N."/>
            <person name="Bent E."/>
            <person name="Johnson S."/>
            <person name="Langham S.A."/>
            <person name="McCullagh B."/>
            <person name="Robben J."/>
            <person name="Grymonprez B."/>
            <person name="Zimmermann W."/>
            <person name="Ramsperger U."/>
            <person name="Wedler H."/>
            <person name="Balke K."/>
            <person name="Wedler E."/>
            <person name="Peters S."/>
            <person name="van Staveren M."/>
            <person name="Dirkse W."/>
            <person name="Mooijman P."/>
            <person name="Lankhorst R.K."/>
            <person name="Weitzenegger T."/>
            <person name="Bothe G."/>
            <person name="Rose M."/>
            <person name="Hauf J."/>
            <person name="Berneiser S."/>
            <person name="Hempel S."/>
            <person name="Feldpausch M."/>
            <person name="Lamberth S."/>
            <person name="Villarroel R."/>
            <person name="Gielen J."/>
            <person name="Ardiles W."/>
            <person name="Bents O."/>
            <person name="Lemcke K."/>
            <person name="Kolesov G."/>
            <person name="Mayer K."/>
            <person name="Rudd S."/>
            <person name="Schoof H."/>
            <person name="Schueller C."/>
            <person name="Zaccaria P."/>
            <person name="Mewes H.W."/>
            <person name="Bevan M."/>
            <person name="Fransz P."/>
        </authorList>
    </citation>
    <scope>NUCLEOTIDE SEQUENCE [LARGE SCALE GENOMIC DNA]</scope>
    <source>
        <strain evidence="4">cv. Columbia</strain>
    </source>
</reference>
<evidence type="ECO:0000313" key="3">
    <source>
        <dbReference type="EMBL" id="AED93779.1"/>
    </source>
</evidence>
<dbReference type="iPTMnet" id="F4K723"/>
<dbReference type="EMBL" id="CP002688">
    <property type="protein sequence ID" value="AED93779.1"/>
    <property type="molecule type" value="Genomic_DNA"/>
</dbReference>
<keyword evidence="1" id="KW-1133">Transmembrane helix</keyword>
<protein>
    <submittedName>
        <fullName evidence="3">Transmembrane protein</fullName>
    </submittedName>
</protein>
<dbReference type="InParanoid" id="F4K723"/>
<keyword evidence="4" id="KW-1185">Reference proteome</keyword>
<sequence length="839" mass="95493">MYNCLRNSRLKGRLVDDYTENCGGFQVKDFVNKPIYDVVGDDVSSTKRTYDGDPKIGVKDDGFNDVKNDGFDDVVSNAENIDDYFNTQDVDDNDKAVANKIDDVNVFVAVVEDCDSHDDPSQDEGASFDVTKVDDLVDNVNPLDVFSNVFSPVDDGCEEDVYNTDFIGNQVVEYRRLSSIQYEVVITNHDKELDLCNKIYGTLISNSYKEENPCYVDSYREITEVECAKPFIFSRHCGLTRQDSHVSYKTNKTDEGVYVCSSQMEFMNWAFGREDPITISLCCKSDVSDVYGEDVNVIYHTDIFSSMGALLTMVALCVENILMVRLLTHEINDVSSAVTNAMSFLLNVYGAIITATFERRGIFLLLFDVRHEPKSGRSNVFDTKRCHDLVQETSSSINHQCQEEMEWCSQVAALIASLRSRMSQYWWDSSSQEDLLILSRQRPLGNYKIKSKVIGGFLMHVLRSSMGFSIRVMTCRRWKDSLLYCGNNNSGELYEEHTDGEKYHLLVVVGSFGGVVMIGGLSKVHILHHHQVLVNMESSMVHVIFVLLHHVFWMVLVFPTTSISRESRASFICWSEVACESRKLLTCGKLSFVVACFSTNVRFLVGKETTNALVLALMLKLHALSLDINSSSHTLPKITHGMFKKIWLCFLGDSKRWEEKCCWAEFANTFSYVSEHVNVFNTILIKIRGGIFSYRGKTTNAMGFWNNQWNHLQPSCALIRKQYTSDVKTISPANQEEEDLEGMMQRIKKTNAVNVVFMWKLLDFSLDMPPTIEWREKICEVMSLSKETADILVTCVQRILDSTIVLTKALYGGTPSKRNAMKFLLESIMNWWTKDIFKI</sequence>
<evidence type="ECO:0000313" key="4">
    <source>
        <dbReference type="Proteomes" id="UP000006548"/>
    </source>
</evidence>
<dbReference type="Araport" id="AT5G28190"/>
<organism evidence="3 4">
    <name type="scientific">Arabidopsis thaliana</name>
    <name type="common">Mouse-ear cress</name>
    <dbReference type="NCBI Taxonomy" id="3702"/>
    <lineage>
        <taxon>Eukaryota</taxon>
        <taxon>Viridiplantae</taxon>
        <taxon>Streptophyta</taxon>
        <taxon>Embryophyta</taxon>
        <taxon>Tracheophyta</taxon>
        <taxon>Spermatophyta</taxon>
        <taxon>Magnoliopsida</taxon>
        <taxon>eudicotyledons</taxon>
        <taxon>Gunneridae</taxon>
        <taxon>Pentapetalae</taxon>
        <taxon>rosids</taxon>
        <taxon>malvids</taxon>
        <taxon>Brassicales</taxon>
        <taxon>Brassicaceae</taxon>
        <taxon>Camelineae</taxon>
        <taxon>Arabidopsis</taxon>
    </lineage>
</organism>
<gene>
    <name evidence="2 3" type="ordered locus">At5g28190</name>
    <name evidence="3" type="ORF">F26C17.6</name>
    <name evidence="3" type="ORF">F26C17_6</name>
</gene>
<reference evidence="4" key="2">
    <citation type="journal article" date="2017" name="Plant J.">
        <title>Araport11: a complete reannotation of the Arabidopsis thaliana reference genome.</title>
        <authorList>
            <person name="Cheng C.Y."/>
            <person name="Krishnakumar V."/>
            <person name="Chan A.P."/>
            <person name="Thibaud-Nissen F."/>
            <person name="Schobel S."/>
            <person name="Town C.D."/>
        </authorList>
    </citation>
    <scope>GENOME REANNOTATION</scope>
    <source>
        <strain evidence="4">cv. Columbia</strain>
    </source>
</reference>
<dbReference type="GeneID" id="832895"/>
<evidence type="ECO:0000313" key="2">
    <source>
        <dbReference type="Araport" id="AT5G28190"/>
    </source>
</evidence>
<keyword evidence="1" id="KW-0472">Membrane</keyword>
<dbReference type="PaxDb" id="3702-AT5G28190.1"/>
<dbReference type="ExpressionAtlas" id="F4K723">
    <property type="expression patterns" value="baseline and differential"/>
</dbReference>
<dbReference type="AlphaFoldDB" id="F4K723"/>
<evidence type="ECO:0000256" key="1">
    <source>
        <dbReference type="SAM" id="Phobius"/>
    </source>
</evidence>
<keyword evidence="1 3" id="KW-0812">Transmembrane</keyword>
<dbReference type="HOGENOM" id="CLU_339000_0_0_1"/>